<name>A0A4S4KX87_9APHY</name>
<dbReference type="AlphaFoldDB" id="A0A4S4KX87"/>
<feature type="compositionally biased region" description="Basic residues" evidence="1">
    <location>
        <begin position="937"/>
        <end position="949"/>
    </location>
</feature>
<accession>A0A4S4KX87</accession>
<dbReference type="EMBL" id="SGPJ01000019">
    <property type="protein sequence ID" value="THH01680.1"/>
    <property type="molecule type" value="Genomic_DNA"/>
</dbReference>
<proteinExistence type="predicted"/>
<organism evidence="2 3">
    <name type="scientific">Hermanssonia centrifuga</name>
    <dbReference type="NCBI Taxonomy" id="98765"/>
    <lineage>
        <taxon>Eukaryota</taxon>
        <taxon>Fungi</taxon>
        <taxon>Dikarya</taxon>
        <taxon>Basidiomycota</taxon>
        <taxon>Agaricomycotina</taxon>
        <taxon>Agaricomycetes</taxon>
        <taxon>Polyporales</taxon>
        <taxon>Meruliaceae</taxon>
        <taxon>Hermanssonia</taxon>
    </lineage>
</organism>
<comment type="caution">
    <text evidence="2">The sequence shown here is derived from an EMBL/GenBank/DDBJ whole genome shotgun (WGS) entry which is preliminary data.</text>
</comment>
<keyword evidence="3" id="KW-1185">Reference proteome</keyword>
<feature type="region of interest" description="Disordered" evidence="1">
    <location>
        <begin position="918"/>
        <end position="958"/>
    </location>
</feature>
<feature type="compositionally biased region" description="Low complexity" evidence="1">
    <location>
        <begin position="923"/>
        <end position="936"/>
    </location>
</feature>
<sequence length="1092" mass="121686">MSHLTANPFQKHFEFPRPGPLTPPDTESEYPNQSAAQAHAPSMGLGIDFEPAPMPHRSTTPATEVPLRKLSSVTYLHSGPREARERVVQRGIRWLVVVVPPGSFGQEHGHFGNTLSVGSPDRLSQGLLMPLFPTMSSQLGAIAREFAFPSTSGLCLYLHTVHGGVSMTPRISDESWQLLWAHLFEARSPTIPPPQLPISGKIEFDIDLSKARCPAEQTSNLGLNALSPIVQEDEPKSGKKDIDRMVNSWRASASLVASPLYATEDSPVDADAHSELNLDDFAWSVSSLGPPDYDDYEDDEDMHSLESWRLPSVHLDRRLQGSVCLTPTTCTSWGPPDYDIDFSPLSLISRLPSPDLATRMIEDCPATPSTATSWGPDYGLEYSPLSLTSQLPSPDIATRMIEDCPPTPSTATSWGPDYDLEYSPLSITSRLPSPDIATRMLEDCPPTPSTATSWGAPLSWPPSPATPFYVRTPDAGQRAFDVDGPSRPLPSRPEPWHQVWPYNSAEIESMPEEVTEPWKQVWPYHISADQVASTPQNEYGQTMFAQPYSKVWPYYTAAGPSTSSEVESPLLMGASNVNAAASAPWDKVWPYNAASTKEPVVVSSPPSYPYLNIYPAVYPFFDLYPAPTGHYHVSKELSVRLKRSYPALELYSPVYPHLEIYPPVSRVSIQVGQTAYPVFDLYPAVYPGNIYNIYPSTELTQTTKATVWLPSKYPSIEIYRHVYPYNLYQIYPEVQVPISRPSTVSSAKWEPPRIVASLDASYPYPHFQIYRPVYPWNLGGIYPPTQVGHMKPQKSLPVQLALHYPVLDIYPAVYPHNLRQIYPDTIPKSEKQKERKDLVNVSLPSRYPSFDLYLPVYPWNLEHIYPAVKLTVHTDSNLESIVVCLPVSYPYIELYTPVYPHNLESIYPSVIASAEHRHHPRAPSRAALSRSAAKPLLRGHNHHHAKRSSGPKLPLPPVPQLPQNLDLMRPINPTSHRPLAICPYPPVYPHFDLYPAASASLPQGKQPAPEIALRASYPAIEIYRPVYPHFDLYPTASASLLQSKQHAPEIALRAGYPVIEISSASVPQGKQPAPEIALRARYPAIEICEWFH</sequence>
<feature type="region of interest" description="Disordered" evidence="1">
    <location>
        <begin position="1"/>
        <end position="38"/>
    </location>
</feature>
<evidence type="ECO:0000313" key="2">
    <source>
        <dbReference type="EMBL" id="THH01680.1"/>
    </source>
</evidence>
<gene>
    <name evidence="2" type="ORF">EW026_g1068</name>
</gene>
<protein>
    <submittedName>
        <fullName evidence="2">Uncharacterized protein</fullName>
    </submittedName>
</protein>
<evidence type="ECO:0000313" key="3">
    <source>
        <dbReference type="Proteomes" id="UP000309038"/>
    </source>
</evidence>
<evidence type="ECO:0000256" key="1">
    <source>
        <dbReference type="SAM" id="MobiDB-lite"/>
    </source>
</evidence>
<dbReference type="Proteomes" id="UP000309038">
    <property type="component" value="Unassembled WGS sequence"/>
</dbReference>
<reference evidence="2 3" key="1">
    <citation type="submission" date="2019-02" db="EMBL/GenBank/DDBJ databases">
        <title>Genome sequencing of the rare red list fungi Phlebia centrifuga.</title>
        <authorList>
            <person name="Buettner E."/>
            <person name="Kellner H."/>
        </authorList>
    </citation>
    <scope>NUCLEOTIDE SEQUENCE [LARGE SCALE GENOMIC DNA]</scope>
    <source>
        <strain evidence="2 3">DSM 108282</strain>
    </source>
</reference>